<name>A0ABR1IVN9_9AGAR</name>
<evidence type="ECO:0000313" key="1">
    <source>
        <dbReference type="EMBL" id="KAK7439328.1"/>
    </source>
</evidence>
<evidence type="ECO:0000313" key="2">
    <source>
        <dbReference type="Proteomes" id="UP001498398"/>
    </source>
</evidence>
<dbReference type="Proteomes" id="UP001498398">
    <property type="component" value="Unassembled WGS sequence"/>
</dbReference>
<protein>
    <submittedName>
        <fullName evidence="1">Uncharacterized protein</fullName>
    </submittedName>
</protein>
<organism evidence="1 2">
    <name type="scientific">Marasmiellus scandens</name>
    <dbReference type="NCBI Taxonomy" id="2682957"/>
    <lineage>
        <taxon>Eukaryota</taxon>
        <taxon>Fungi</taxon>
        <taxon>Dikarya</taxon>
        <taxon>Basidiomycota</taxon>
        <taxon>Agaricomycotina</taxon>
        <taxon>Agaricomycetes</taxon>
        <taxon>Agaricomycetidae</taxon>
        <taxon>Agaricales</taxon>
        <taxon>Marasmiineae</taxon>
        <taxon>Omphalotaceae</taxon>
        <taxon>Marasmiellus</taxon>
    </lineage>
</organism>
<proteinExistence type="predicted"/>
<sequence length="215" mass="24138">MDESRAFFAWSVWLYEKKALICAMERVLGQSISSVEASFIVECSCNGKNKKGKSLRHSRNRRLSSLLQSHLRSRNPYPASETQSTLRLVDMPFTLRTPRTHWLARPHAPNFYVVARGFLERNHFARVLFNRTLFPNRLCLCPQCVLDRSTETFGSGGSSSSGGDIVPSVSDVFATSSLNCETQVVPTKLLHRIAVGQNTKAPRKLSQVAMPNLPR</sequence>
<accession>A0ABR1IVN9</accession>
<reference evidence="1 2" key="1">
    <citation type="submission" date="2024-01" db="EMBL/GenBank/DDBJ databases">
        <title>A draft genome for the cacao thread blight pathogen Marasmiellus scandens.</title>
        <authorList>
            <person name="Baruah I.K."/>
            <person name="Leung J."/>
            <person name="Bukari Y."/>
            <person name="Amoako-Attah I."/>
            <person name="Meinhardt L.W."/>
            <person name="Bailey B.A."/>
            <person name="Cohen S.P."/>
        </authorList>
    </citation>
    <scope>NUCLEOTIDE SEQUENCE [LARGE SCALE GENOMIC DNA]</scope>
    <source>
        <strain evidence="1 2">GH-19</strain>
    </source>
</reference>
<gene>
    <name evidence="1" type="ORF">VKT23_017553</name>
</gene>
<comment type="caution">
    <text evidence="1">The sequence shown here is derived from an EMBL/GenBank/DDBJ whole genome shotgun (WGS) entry which is preliminary data.</text>
</comment>
<dbReference type="EMBL" id="JBANRG010000073">
    <property type="protein sequence ID" value="KAK7439328.1"/>
    <property type="molecule type" value="Genomic_DNA"/>
</dbReference>
<keyword evidence="2" id="KW-1185">Reference proteome</keyword>